<feature type="chain" id="PRO_5022144523" evidence="2">
    <location>
        <begin position="24"/>
        <end position="162"/>
    </location>
</feature>
<evidence type="ECO:0000313" key="3">
    <source>
        <dbReference type="EMBL" id="TMQ50245.1"/>
    </source>
</evidence>
<evidence type="ECO:0000313" key="4">
    <source>
        <dbReference type="Proteomes" id="UP000320184"/>
    </source>
</evidence>
<gene>
    <name evidence="3" type="ORF">E6K73_08165</name>
</gene>
<organism evidence="3 4">
    <name type="scientific">Eiseniibacteriota bacterium</name>
    <dbReference type="NCBI Taxonomy" id="2212470"/>
    <lineage>
        <taxon>Bacteria</taxon>
        <taxon>Candidatus Eiseniibacteriota</taxon>
    </lineage>
</organism>
<comment type="caution">
    <text evidence="3">The sequence shown here is derived from an EMBL/GenBank/DDBJ whole genome shotgun (WGS) entry which is preliminary data.</text>
</comment>
<name>A0A538SFV2_UNCEI</name>
<feature type="signal peptide" evidence="2">
    <location>
        <begin position="1"/>
        <end position="23"/>
    </location>
</feature>
<protein>
    <submittedName>
        <fullName evidence="3">Uncharacterized protein</fullName>
    </submittedName>
</protein>
<evidence type="ECO:0000256" key="2">
    <source>
        <dbReference type="SAM" id="SignalP"/>
    </source>
</evidence>
<proteinExistence type="predicted"/>
<sequence length="162" mass="17122">MDRRSRWLLALLLVLAVSAPSCAKKADDTKATDASSASPLQGQADQAPAPAGITVTAVDLGRSIDGDKHVTEVLTAFKPSDVIYASVRTTGTSPNAMLKARWTSPDGQVLNETEQGISPTGEAATEFHISVPRGLAAGKYKLEIFLDGNPVQAREFEVQTNS</sequence>
<evidence type="ECO:0000256" key="1">
    <source>
        <dbReference type="SAM" id="MobiDB-lite"/>
    </source>
</evidence>
<dbReference type="AlphaFoldDB" id="A0A538SFV2"/>
<keyword evidence="2" id="KW-0732">Signal</keyword>
<accession>A0A538SFV2</accession>
<dbReference type="EMBL" id="VBOT01000103">
    <property type="protein sequence ID" value="TMQ50245.1"/>
    <property type="molecule type" value="Genomic_DNA"/>
</dbReference>
<dbReference type="Proteomes" id="UP000320184">
    <property type="component" value="Unassembled WGS sequence"/>
</dbReference>
<reference evidence="3 4" key="1">
    <citation type="journal article" date="2019" name="Nat. Microbiol.">
        <title>Mediterranean grassland soil C-N compound turnover is dependent on rainfall and depth, and is mediated by genomically divergent microorganisms.</title>
        <authorList>
            <person name="Diamond S."/>
            <person name="Andeer P.F."/>
            <person name="Li Z."/>
            <person name="Crits-Christoph A."/>
            <person name="Burstein D."/>
            <person name="Anantharaman K."/>
            <person name="Lane K.R."/>
            <person name="Thomas B.C."/>
            <person name="Pan C."/>
            <person name="Northen T.R."/>
            <person name="Banfield J.F."/>
        </authorList>
    </citation>
    <scope>NUCLEOTIDE SEQUENCE [LARGE SCALE GENOMIC DNA]</scope>
    <source>
        <strain evidence="3">WS_3</strain>
    </source>
</reference>
<feature type="compositionally biased region" description="Low complexity" evidence="1">
    <location>
        <begin position="32"/>
        <end position="49"/>
    </location>
</feature>
<feature type="region of interest" description="Disordered" evidence="1">
    <location>
        <begin position="25"/>
        <end position="49"/>
    </location>
</feature>